<keyword evidence="1" id="KW-0472">Membrane</keyword>
<dbReference type="AlphaFoldDB" id="A0AB74CRJ9"/>
<sequence length="47" mass="5591">MAFMSFFNVAFLNAATFLVSFVIMTFFTPHFQRLFHEQPFELPKNVE</sequence>
<comment type="caution">
    <text evidence="2">The sequence shown here is derived from an EMBL/GenBank/DDBJ whole genome shotgun (WGS) entry which is preliminary data.</text>
</comment>
<organism evidence="2 3">
    <name type="scientific">Enterococcus faecium</name>
    <name type="common">Streptococcus faecium</name>
    <dbReference type="NCBI Taxonomy" id="1352"/>
    <lineage>
        <taxon>Bacteria</taxon>
        <taxon>Bacillati</taxon>
        <taxon>Bacillota</taxon>
        <taxon>Bacilli</taxon>
        <taxon>Lactobacillales</taxon>
        <taxon>Enterococcaceae</taxon>
        <taxon>Enterococcus</taxon>
    </lineage>
</organism>
<keyword evidence="1" id="KW-0812">Transmembrane</keyword>
<feature type="transmembrane region" description="Helical" evidence="1">
    <location>
        <begin position="6"/>
        <end position="27"/>
    </location>
</feature>
<name>A0AB74CRJ9_ENTFC</name>
<evidence type="ECO:0000256" key="1">
    <source>
        <dbReference type="SAM" id="Phobius"/>
    </source>
</evidence>
<accession>A0AB74CRJ9</accession>
<dbReference type="Proteomes" id="UP000281752">
    <property type="component" value="Unassembled WGS sequence"/>
</dbReference>
<gene>
    <name evidence="2" type="ORF">EGW36_10170</name>
</gene>
<proteinExistence type="predicted"/>
<reference evidence="2 3" key="1">
    <citation type="submission" date="2018-10" db="EMBL/GenBank/DDBJ databases">
        <title>Genotypes and phenotypes of Enterococci isolated from broiler chickens.</title>
        <authorList>
            <person name="Muhammad A.R."/>
            <person name="Diarra M.S."/>
        </authorList>
    </citation>
    <scope>NUCLEOTIDE SEQUENCE [LARGE SCALE GENOMIC DNA]</scope>
    <source>
        <strain evidence="2 3">P5 C A 35</strain>
    </source>
</reference>
<evidence type="ECO:0000313" key="3">
    <source>
        <dbReference type="Proteomes" id="UP000281752"/>
    </source>
</evidence>
<evidence type="ECO:0000313" key="2">
    <source>
        <dbReference type="EMBL" id="ROX54911.1"/>
    </source>
</evidence>
<dbReference type="EMBL" id="RKNM01000013">
    <property type="protein sequence ID" value="ROX54911.1"/>
    <property type="molecule type" value="Genomic_DNA"/>
</dbReference>
<protein>
    <submittedName>
        <fullName evidence="2">Lantibiotic transporter</fullName>
    </submittedName>
</protein>
<keyword evidence="1" id="KW-1133">Transmembrane helix</keyword>